<organism evidence="2 3">
    <name type="scientific">Methylobacterium nodulans (strain LMG 21967 / CNCM I-2342 / ORS 2060)</name>
    <dbReference type="NCBI Taxonomy" id="460265"/>
    <lineage>
        <taxon>Bacteria</taxon>
        <taxon>Pseudomonadati</taxon>
        <taxon>Pseudomonadota</taxon>
        <taxon>Alphaproteobacteria</taxon>
        <taxon>Hyphomicrobiales</taxon>
        <taxon>Methylobacteriaceae</taxon>
        <taxon>Methylobacterium</taxon>
    </lineage>
</organism>
<feature type="transmembrane region" description="Helical" evidence="1">
    <location>
        <begin position="35"/>
        <end position="55"/>
    </location>
</feature>
<evidence type="ECO:0000256" key="1">
    <source>
        <dbReference type="SAM" id="Phobius"/>
    </source>
</evidence>
<evidence type="ECO:0000313" key="3">
    <source>
        <dbReference type="Proteomes" id="UP000008207"/>
    </source>
</evidence>
<evidence type="ECO:0000313" key="2">
    <source>
        <dbReference type="EMBL" id="ACL56014.1"/>
    </source>
</evidence>
<gene>
    <name evidence="2" type="ordered locus">Mnod_1006</name>
</gene>
<keyword evidence="1" id="KW-1133">Transmembrane helix</keyword>
<keyword evidence="1" id="KW-0812">Transmembrane</keyword>
<dbReference type="OrthoDB" id="8448886at2"/>
<sequence>MPCCEGALSPAVQAALADLRGLHPPPETGSLRLDVLAAIALGLILAALVLAAQAAMRRRRMSVRRAALAELAASRGLDPPGRLVAQARLLARLARTLGIEGEDRAAAFDRLFATDFFTAGPGRALTRDLYARAAPDLDAIDAGLSHLLARIRA</sequence>
<name>B8IHX6_METNO</name>
<accession>B8IHX6</accession>
<dbReference type="EMBL" id="CP001349">
    <property type="protein sequence ID" value="ACL56014.1"/>
    <property type="molecule type" value="Genomic_DNA"/>
</dbReference>
<reference evidence="2 3" key="1">
    <citation type="submission" date="2009-01" db="EMBL/GenBank/DDBJ databases">
        <title>Complete sequence of chromosome of Methylobacterium nodulans ORS 2060.</title>
        <authorList>
            <consortium name="US DOE Joint Genome Institute"/>
            <person name="Lucas S."/>
            <person name="Copeland A."/>
            <person name="Lapidus A."/>
            <person name="Glavina del Rio T."/>
            <person name="Dalin E."/>
            <person name="Tice H."/>
            <person name="Bruce D."/>
            <person name="Goodwin L."/>
            <person name="Pitluck S."/>
            <person name="Sims D."/>
            <person name="Brettin T."/>
            <person name="Detter J.C."/>
            <person name="Han C."/>
            <person name="Larimer F."/>
            <person name="Land M."/>
            <person name="Hauser L."/>
            <person name="Kyrpides N."/>
            <person name="Ivanova N."/>
            <person name="Marx C.J."/>
            <person name="Richardson P."/>
        </authorList>
    </citation>
    <scope>NUCLEOTIDE SEQUENCE [LARGE SCALE GENOMIC DNA]</scope>
    <source>
        <strain evidence="3">LMG 21967 / CNCM I-2342 / ORS 2060</strain>
    </source>
</reference>
<dbReference type="RefSeq" id="WP_015927712.1">
    <property type="nucleotide sequence ID" value="NC_011894.1"/>
</dbReference>
<protein>
    <recommendedName>
        <fullName evidence="4">DUF4381 domain-containing protein</fullName>
    </recommendedName>
</protein>
<dbReference type="InterPro" id="IPR025489">
    <property type="entry name" value="DUF4381"/>
</dbReference>
<dbReference type="STRING" id="460265.Mnod_1006"/>
<dbReference type="eggNOG" id="ENOG503306Z">
    <property type="taxonomic scope" value="Bacteria"/>
</dbReference>
<dbReference type="Pfam" id="PF14316">
    <property type="entry name" value="DUF4381"/>
    <property type="match status" value="1"/>
</dbReference>
<dbReference type="Proteomes" id="UP000008207">
    <property type="component" value="Chromosome"/>
</dbReference>
<evidence type="ECO:0008006" key="4">
    <source>
        <dbReference type="Google" id="ProtNLM"/>
    </source>
</evidence>
<dbReference type="HOGENOM" id="CLU_126508_0_0_5"/>
<proteinExistence type="predicted"/>
<keyword evidence="1" id="KW-0472">Membrane</keyword>
<dbReference type="KEGG" id="mno:Mnod_1006"/>
<keyword evidence="3" id="KW-1185">Reference proteome</keyword>
<dbReference type="AlphaFoldDB" id="B8IHX6"/>